<comment type="caution">
    <text evidence="2">The sequence shown here is derived from an EMBL/GenBank/DDBJ whole genome shotgun (WGS) entry which is preliminary data.</text>
</comment>
<accession>A0A8T2NM74</accession>
<organism evidence="2 3">
    <name type="scientific">Albula glossodonta</name>
    <name type="common">roundjaw bonefish</name>
    <dbReference type="NCBI Taxonomy" id="121402"/>
    <lineage>
        <taxon>Eukaryota</taxon>
        <taxon>Metazoa</taxon>
        <taxon>Chordata</taxon>
        <taxon>Craniata</taxon>
        <taxon>Vertebrata</taxon>
        <taxon>Euteleostomi</taxon>
        <taxon>Actinopterygii</taxon>
        <taxon>Neopterygii</taxon>
        <taxon>Teleostei</taxon>
        <taxon>Albuliformes</taxon>
        <taxon>Albulidae</taxon>
        <taxon>Albula</taxon>
    </lineage>
</organism>
<proteinExistence type="predicted"/>
<evidence type="ECO:0000256" key="1">
    <source>
        <dbReference type="SAM" id="MobiDB-lite"/>
    </source>
</evidence>
<sequence length="95" mass="10548">MPAHVKPGPGQKKEDRSYLQKARPMPSEVPGAHVDPTFRLLMEEKEQALLALQETVERRTGCVSSPEKSIAEYVCPAGDSRGSGGREMRKADRRE</sequence>
<gene>
    <name evidence="2" type="ORF">JZ751_019878</name>
</gene>
<reference evidence="2" key="1">
    <citation type="thesis" date="2021" institute="BYU ScholarsArchive" country="Provo, UT, USA">
        <title>Applications of and Algorithms for Genome Assembly and Genomic Analyses with an Emphasis on Marine Teleosts.</title>
        <authorList>
            <person name="Pickett B.D."/>
        </authorList>
    </citation>
    <scope>NUCLEOTIDE SEQUENCE</scope>
    <source>
        <strain evidence="2">HI-2016</strain>
    </source>
</reference>
<evidence type="ECO:0000313" key="2">
    <source>
        <dbReference type="EMBL" id="KAG9341124.1"/>
    </source>
</evidence>
<feature type="region of interest" description="Disordered" evidence="1">
    <location>
        <begin position="75"/>
        <end position="95"/>
    </location>
</feature>
<name>A0A8T2NM74_9TELE</name>
<protein>
    <submittedName>
        <fullName evidence="2">Uncharacterized protein</fullName>
    </submittedName>
</protein>
<dbReference type="AlphaFoldDB" id="A0A8T2NM74"/>
<feature type="compositionally biased region" description="Basic and acidic residues" evidence="1">
    <location>
        <begin position="84"/>
        <end position="95"/>
    </location>
</feature>
<keyword evidence="3" id="KW-1185">Reference proteome</keyword>
<dbReference type="EMBL" id="JAFBMS010000038">
    <property type="protein sequence ID" value="KAG9341124.1"/>
    <property type="molecule type" value="Genomic_DNA"/>
</dbReference>
<evidence type="ECO:0000313" key="3">
    <source>
        <dbReference type="Proteomes" id="UP000824540"/>
    </source>
</evidence>
<dbReference type="Proteomes" id="UP000824540">
    <property type="component" value="Unassembled WGS sequence"/>
</dbReference>
<feature type="region of interest" description="Disordered" evidence="1">
    <location>
        <begin position="1"/>
        <end position="33"/>
    </location>
</feature>